<evidence type="ECO:0000313" key="3">
    <source>
        <dbReference type="Proteomes" id="UP000538507"/>
    </source>
</evidence>
<dbReference type="EMBL" id="JACIGO010000011">
    <property type="protein sequence ID" value="MBB4293829.1"/>
    <property type="molecule type" value="Genomic_DNA"/>
</dbReference>
<feature type="transmembrane region" description="Helical" evidence="1">
    <location>
        <begin position="21"/>
        <end position="43"/>
    </location>
</feature>
<proteinExistence type="predicted"/>
<dbReference type="Proteomes" id="UP000538507">
    <property type="component" value="Unassembled WGS sequence"/>
</dbReference>
<protein>
    <submittedName>
        <fullName evidence="2">Uncharacterized protein</fullName>
    </submittedName>
</protein>
<keyword evidence="1" id="KW-0812">Transmembrane</keyword>
<accession>A0AAE2MR34</accession>
<comment type="caution">
    <text evidence="2">The sequence shown here is derived from an EMBL/GenBank/DDBJ whole genome shotgun (WGS) entry which is preliminary data.</text>
</comment>
<dbReference type="RefSeq" id="WP_125460990.1">
    <property type="nucleotide sequence ID" value="NZ_JACHAZ010000006.1"/>
</dbReference>
<evidence type="ECO:0000256" key="1">
    <source>
        <dbReference type="SAM" id="Phobius"/>
    </source>
</evidence>
<dbReference type="AlphaFoldDB" id="A0AAE2MR34"/>
<evidence type="ECO:0000313" key="2">
    <source>
        <dbReference type="EMBL" id="MBB4293829.1"/>
    </source>
</evidence>
<organism evidence="2 3">
    <name type="scientific">Rhizobium leguminosarum</name>
    <dbReference type="NCBI Taxonomy" id="384"/>
    <lineage>
        <taxon>Bacteria</taxon>
        <taxon>Pseudomonadati</taxon>
        <taxon>Pseudomonadota</taxon>
        <taxon>Alphaproteobacteria</taxon>
        <taxon>Hyphomicrobiales</taxon>
        <taxon>Rhizobiaceae</taxon>
        <taxon>Rhizobium/Agrobacterium group</taxon>
        <taxon>Rhizobium</taxon>
    </lineage>
</organism>
<reference evidence="2 3" key="1">
    <citation type="submission" date="2020-08" db="EMBL/GenBank/DDBJ databases">
        <title>Genomic Encyclopedia of Type Strains, Phase IV (KMG-V): Genome sequencing to study the core and pangenomes of soil and plant-associated prokaryotes.</title>
        <authorList>
            <person name="Whitman W."/>
        </authorList>
    </citation>
    <scope>NUCLEOTIDE SEQUENCE [LARGE SCALE GENOMIC DNA]</scope>
    <source>
        <strain evidence="2 3">SEMIA 415</strain>
    </source>
</reference>
<sequence>MEMLIESMTREMAKRHREEFWQAYFLENPFVLKILFGLPVVMYPSQASVGGTGMESTGEKYADYLLEARDQDD</sequence>
<keyword evidence="1" id="KW-0472">Membrane</keyword>
<keyword evidence="1" id="KW-1133">Transmembrane helix</keyword>
<gene>
    <name evidence="2" type="ORF">GGE16_005923</name>
</gene>
<name>A0AAE2MR34_RHILE</name>